<accession>A0ABY2TME2</accession>
<reference evidence="1 2" key="1">
    <citation type="submission" date="2018-05" db="EMBL/GenBank/DDBJ databases">
        <title>Novel Campyloabacter and Helicobacter Species and Strains.</title>
        <authorList>
            <person name="Mannion A.J."/>
            <person name="Shen Z."/>
            <person name="Fox J.G."/>
        </authorList>
    </citation>
    <scope>NUCLEOTIDE SEQUENCE [LARGE SCALE GENOMIC DNA]</scope>
    <source>
        <strain evidence="2">MIT10-5678</strain>
    </source>
</reference>
<comment type="caution">
    <text evidence="1">The sequence shown here is derived from an EMBL/GenBank/DDBJ whole genome shotgun (WGS) entry which is preliminary data.</text>
</comment>
<dbReference type="Gene3D" id="2.40.320.10">
    <property type="entry name" value="Hypothetical Protein Pfu-838710-001"/>
    <property type="match status" value="1"/>
</dbReference>
<dbReference type="RefSeq" id="WP_137623290.1">
    <property type="nucleotide sequence ID" value="NZ_NXLY01000002.1"/>
</dbReference>
<sequence length="400" mass="48812">MVYEIQKNFLLPNATLLKNLQEDGVLFKIHELEIFYTKITHSQSIKFKSVDGFYYKIIETNDKILEQNQEEQISKKEFEKARKKSIGKSIKKKRYEFKFCSLKSFIEVYNKSKIYILKIFFPTLDEANRFILPYEFKIQKEFDYILDSKFITLYGCDFEQINIEKYFKNIEKNQTFNLKFSGLINAFEGYRIFLFYLFKKLKFYWNLALDKKKEEYFYEFISYADKINIVLLDTEEIFDKNLNTNLSLRFQEIVEKCNIFFQKDENLEELLLFLSSENLQSLFSDFDFFIKENSFYEGLQKDKLFKQILANEFRKKLIFFKKNLLKNFENEKFSRSFSELLIFLEYFCNFFDIKSLNKLNEKFFLFETREKMIVKMIKKREKFFKLISRSNKGLKIYKGY</sequence>
<dbReference type="Proteomes" id="UP000309584">
    <property type="component" value="Unassembled WGS sequence"/>
</dbReference>
<proteinExistence type="predicted"/>
<name>A0ABY2TME2_9BACT</name>
<keyword evidence="2" id="KW-1185">Reference proteome</keyword>
<dbReference type="EMBL" id="NXLY01000002">
    <property type="protein sequence ID" value="TKX34610.1"/>
    <property type="molecule type" value="Genomic_DNA"/>
</dbReference>
<protein>
    <recommendedName>
        <fullName evidence="3">CYTH domain-containing protein</fullName>
    </recommendedName>
</protein>
<gene>
    <name evidence="1" type="ORF">CQA75_01475</name>
</gene>
<evidence type="ECO:0008006" key="3">
    <source>
        <dbReference type="Google" id="ProtNLM"/>
    </source>
</evidence>
<evidence type="ECO:0000313" key="2">
    <source>
        <dbReference type="Proteomes" id="UP000309584"/>
    </source>
</evidence>
<evidence type="ECO:0000313" key="1">
    <source>
        <dbReference type="EMBL" id="TKX34610.1"/>
    </source>
</evidence>
<organism evidence="1 2">
    <name type="scientific">Campylobacter taeniopygiae</name>
    <dbReference type="NCBI Taxonomy" id="2510188"/>
    <lineage>
        <taxon>Bacteria</taxon>
        <taxon>Pseudomonadati</taxon>
        <taxon>Campylobacterota</taxon>
        <taxon>Epsilonproteobacteria</taxon>
        <taxon>Campylobacterales</taxon>
        <taxon>Campylobacteraceae</taxon>
        <taxon>Campylobacter</taxon>
    </lineage>
</organism>